<proteinExistence type="predicted"/>
<dbReference type="Proteomes" id="UP000007509">
    <property type="component" value="Unassembled WGS sequence"/>
</dbReference>
<dbReference type="EMBL" id="AKJY01000050">
    <property type="protein sequence ID" value="EJL70808.1"/>
    <property type="molecule type" value="Genomic_DNA"/>
</dbReference>
<dbReference type="AlphaFoldDB" id="J2KCB6"/>
<dbReference type="OrthoDB" id="1245262at2"/>
<protein>
    <recommendedName>
        <fullName evidence="3">DUF4919 domain-containing protein</fullName>
    </recommendedName>
</protein>
<evidence type="ECO:0008006" key="3">
    <source>
        <dbReference type="Google" id="ProtNLM"/>
    </source>
</evidence>
<reference evidence="1 2" key="1">
    <citation type="journal article" date="2012" name="J. Bacteriol.">
        <title>Twenty-one genome sequences from Pseudomonas species and 19 genome sequences from diverse bacteria isolated from the rhizosphere and endosphere of Populus deltoides.</title>
        <authorList>
            <person name="Brown S.D."/>
            <person name="Utturkar S.M."/>
            <person name="Klingeman D.M."/>
            <person name="Johnson C.M."/>
            <person name="Martin S.L."/>
            <person name="Land M.L."/>
            <person name="Lu T.Y."/>
            <person name="Schadt C.W."/>
            <person name="Doktycz M.J."/>
            <person name="Pelletier D.A."/>
        </authorList>
    </citation>
    <scope>NUCLEOTIDE SEQUENCE [LARGE SCALE GENOMIC DNA]</scope>
    <source>
        <strain evidence="1 2">CF314</strain>
    </source>
</reference>
<name>J2KCB6_9FLAO</name>
<dbReference type="InterPro" id="IPR032578">
    <property type="entry name" value="DUF4919"/>
</dbReference>
<comment type="caution">
    <text evidence="1">The sequence shown here is derived from an EMBL/GenBank/DDBJ whole genome shotgun (WGS) entry which is preliminary data.</text>
</comment>
<dbReference type="Pfam" id="PF16266">
    <property type="entry name" value="DUF4919"/>
    <property type="match status" value="1"/>
</dbReference>
<gene>
    <name evidence="1" type="ORF">PMI13_02670</name>
</gene>
<organism evidence="1 2">
    <name type="scientific">Chryseobacterium populi</name>
    <dbReference type="NCBI Taxonomy" id="1144316"/>
    <lineage>
        <taxon>Bacteria</taxon>
        <taxon>Pseudomonadati</taxon>
        <taxon>Bacteroidota</taxon>
        <taxon>Flavobacteriia</taxon>
        <taxon>Flavobacteriales</taxon>
        <taxon>Weeksellaceae</taxon>
        <taxon>Chryseobacterium group</taxon>
        <taxon>Chryseobacterium</taxon>
    </lineage>
</organism>
<dbReference type="RefSeq" id="WP_007844439.1">
    <property type="nucleotide sequence ID" value="NZ_AKJY01000050.1"/>
</dbReference>
<accession>J2KCB6</accession>
<keyword evidence="2" id="KW-1185">Reference proteome</keyword>
<evidence type="ECO:0000313" key="2">
    <source>
        <dbReference type="Proteomes" id="UP000007509"/>
    </source>
</evidence>
<dbReference type="PATRIC" id="fig|1144316.3.peg.2688"/>
<evidence type="ECO:0000313" key="1">
    <source>
        <dbReference type="EMBL" id="EJL70808.1"/>
    </source>
</evidence>
<sequence>MKYPFFLLLIFISVFGFSQKSKIDFKSIEKSIKDPKSPYPHDRLVFKYKGIPKSLDSIEAQYLYYGRNFQKNKVSTSDDDFKGLTEAFKNNNSDDCIRLGKILYDKDPTNLDVILILLRAYDSKKDISNFTHHLAQLRLLTDAIKNSGDGKTEKTAYNVNSVGDEYIFLNLLNVGQDYTRSTKTLRDGVMDIWEKENSKIYIKVLYLDL</sequence>